<feature type="transmembrane region" description="Helical" evidence="1">
    <location>
        <begin position="74"/>
        <end position="98"/>
    </location>
</feature>
<comment type="caution">
    <text evidence="2">The sequence shown here is derived from an EMBL/GenBank/DDBJ whole genome shotgun (WGS) entry which is preliminary data.</text>
</comment>
<evidence type="ECO:0008006" key="4">
    <source>
        <dbReference type="Google" id="ProtNLM"/>
    </source>
</evidence>
<dbReference type="Proteomes" id="UP001595955">
    <property type="component" value="Unassembled WGS sequence"/>
</dbReference>
<gene>
    <name evidence="2" type="ORF">ACFO3F_12000</name>
</gene>
<proteinExistence type="predicted"/>
<feature type="transmembrane region" description="Helical" evidence="1">
    <location>
        <begin position="21"/>
        <end position="39"/>
    </location>
</feature>
<evidence type="ECO:0000313" key="2">
    <source>
        <dbReference type="EMBL" id="MFC4555973.1"/>
    </source>
</evidence>
<accession>A0ABV9DDL0</accession>
<protein>
    <recommendedName>
        <fullName evidence="4">ATP synthase protein I</fullName>
    </recommendedName>
</protein>
<evidence type="ECO:0000313" key="3">
    <source>
        <dbReference type="Proteomes" id="UP001595955"/>
    </source>
</evidence>
<keyword evidence="1" id="KW-1133">Transmembrane helix</keyword>
<name>A0ABV9DDL0_9MICO</name>
<evidence type="ECO:0000256" key="1">
    <source>
        <dbReference type="SAM" id="Phobius"/>
    </source>
</evidence>
<reference evidence="3" key="1">
    <citation type="journal article" date="2019" name="Int. J. Syst. Evol. Microbiol.">
        <title>The Global Catalogue of Microorganisms (GCM) 10K type strain sequencing project: providing services to taxonomists for standard genome sequencing and annotation.</title>
        <authorList>
            <consortium name="The Broad Institute Genomics Platform"/>
            <consortium name="The Broad Institute Genome Sequencing Center for Infectious Disease"/>
            <person name="Wu L."/>
            <person name="Ma J."/>
        </authorList>
    </citation>
    <scope>NUCLEOTIDE SEQUENCE [LARGE SCALE GENOMIC DNA]</scope>
    <source>
        <strain evidence="3">JCM 3369</strain>
    </source>
</reference>
<dbReference type="RefSeq" id="WP_122823406.1">
    <property type="nucleotide sequence ID" value="NZ_CP033325.1"/>
</dbReference>
<sequence length="154" mass="15957">MTESDTTRATRAMFRTILRRLTALVVVLAVGGALIGGVLTGMPGVWGALMAAGIAALFTLGTALTMLLTADKPIYVASGAGVGAWLVKTVVVIIVLVLVRDRDFYSPGVFFCVLVVALLGSLAIEFSAMLKARIPNVEPGADPWTGAGPTDGPR</sequence>
<dbReference type="EMBL" id="JBHSGF010000008">
    <property type="protein sequence ID" value="MFC4555973.1"/>
    <property type="molecule type" value="Genomic_DNA"/>
</dbReference>
<keyword evidence="3" id="KW-1185">Reference proteome</keyword>
<feature type="transmembrane region" description="Helical" evidence="1">
    <location>
        <begin position="104"/>
        <end position="124"/>
    </location>
</feature>
<feature type="transmembrane region" description="Helical" evidence="1">
    <location>
        <begin position="45"/>
        <end position="67"/>
    </location>
</feature>
<keyword evidence="1" id="KW-0472">Membrane</keyword>
<organism evidence="2 3">
    <name type="scientific">Georgenia faecalis</name>
    <dbReference type="NCBI Taxonomy" id="2483799"/>
    <lineage>
        <taxon>Bacteria</taxon>
        <taxon>Bacillati</taxon>
        <taxon>Actinomycetota</taxon>
        <taxon>Actinomycetes</taxon>
        <taxon>Micrococcales</taxon>
        <taxon>Bogoriellaceae</taxon>
        <taxon>Georgenia</taxon>
    </lineage>
</organism>
<keyword evidence="1" id="KW-0812">Transmembrane</keyword>